<dbReference type="Proteomes" id="UP001501578">
    <property type="component" value="Unassembled WGS sequence"/>
</dbReference>
<gene>
    <name evidence="5" type="ORF">GCM10009560_19320</name>
</gene>
<name>A0ABN1P1V4_9ACTN</name>
<evidence type="ECO:0000313" key="5">
    <source>
        <dbReference type="EMBL" id="GAA0920860.1"/>
    </source>
</evidence>
<reference evidence="5 6" key="1">
    <citation type="journal article" date="2019" name="Int. J. Syst. Evol. Microbiol.">
        <title>The Global Catalogue of Microorganisms (GCM) 10K type strain sequencing project: providing services to taxonomists for standard genome sequencing and annotation.</title>
        <authorList>
            <consortium name="The Broad Institute Genomics Platform"/>
            <consortium name="The Broad Institute Genome Sequencing Center for Infectious Disease"/>
            <person name="Wu L."/>
            <person name="Ma J."/>
        </authorList>
    </citation>
    <scope>NUCLEOTIDE SEQUENCE [LARGE SCALE GENOMIC DNA]</scope>
    <source>
        <strain evidence="5 6">JCM 11136</strain>
    </source>
</reference>
<dbReference type="InterPro" id="IPR029058">
    <property type="entry name" value="AB_hydrolase_fold"/>
</dbReference>
<dbReference type="SUPFAM" id="SSF53474">
    <property type="entry name" value="alpha/beta-Hydrolases"/>
    <property type="match status" value="1"/>
</dbReference>
<accession>A0ABN1P1V4</accession>
<evidence type="ECO:0000313" key="6">
    <source>
        <dbReference type="Proteomes" id="UP001501578"/>
    </source>
</evidence>
<dbReference type="GO" id="GO:0016787">
    <property type="term" value="F:hydrolase activity"/>
    <property type="evidence" value="ECO:0007669"/>
    <property type="project" value="UniProtKB-KW"/>
</dbReference>
<sequence>MRVILLLCLAGLCLVGVRPEPDLSWQGQRVRWQDCEAGLQCATIRAPLDPAALGGQMVELALARLPVTEPARRIGSLVLNFGGPGFSGLEQLPHMRESLAVLRKSYDIVAYDPRGVGRSTGLRCANPMRLHTVDQTPETPQERQRLSATLADFAAGCAEGPGGMAPYLGGVEHAHDLDVIRAALGEPRLSYLGWSYGGHLGAVYSSLFPGQVGRMVLDSPAAMGAETYGFDGVRFSIGGMHQSFTAFADACVKERSCPLGKVHLDPDTELDNLVAPLDTVPLKVPGGRLDDSLALAGVAQLLETGDWAELRTAIRALMKGDGRPLHAAGVAWTGSKEYAPAAATFCTDNPARVSTAQIVNDLAAAGEHSFLFGDLVLWTARRCHGWPERESWKPSEPLAPTAPVLVVGTTDDPVTSYEEAEHVAYRAMADAILLKVQGDDHTAYGTNECATKAIDTYLIRALMPVDPCVWEPEPGSE</sequence>
<dbReference type="Pfam" id="PF08386">
    <property type="entry name" value="Abhydrolase_4"/>
    <property type="match status" value="1"/>
</dbReference>
<dbReference type="InterPro" id="IPR051601">
    <property type="entry name" value="Serine_prot/Carboxylest_S33"/>
</dbReference>
<organism evidence="5 6">
    <name type="scientific">Nonomuraea longicatena</name>
    <dbReference type="NCBI Taxonomy" id="83682"/>
    <lineage>
        <taxon>Bacteria</taxon>
        <taxon>Bacillati</taxon>
        <taxon>Actinomycetota</taxon>
        <taxon>Actinomycetes</taxon>
        <taxon>Streptosporangiales</taxon>
        <taxon>Streptosporangiaceae</taxon>
        <taxon>Nonomuraea</taxon>
    </lineage>
</organism>
<dbReference type="PANTHER" id="PTHR43248:SF29">
    <property type="entry name" value="TRIPEPTIDYL AMINOPEPTIDASE"/>
    <property type="match status" value="1"/>
</dbReference>
<keyword evidence="3 5" id="KW-0378">Hydrolase</keyword>
<evidence type="ECO:0000256" key="1">
    <source>
        <dbReference type="ARBA" id="ARBA00010088"/>
    </source>
</evidence>
<dbReference type="RefSeq" id="WP_343949395.1">
    <property type="nucleotide sequence ID" value="NZ_BAAAHQ010000008.1"/>
</dbReference>
<dbReference type="Gene3D" id="3.40.50.1820">
    <property type="entry name" value="alpha/beta hydrolase"/>
    <property type="match status" value="1"/>
</dbReference>
<evidence type="ECO:0000256" key="2">
    <source>
        <dbReference type="ARBA" id="ARBA00022729"/>
    </source>
</evidence>
<feature type="domain" description="Peptidase S33 tripeptidyl aminopeptidase-like C-terminal" evidence="4">
    <location>
        <begin position="372"/>
        <end position="465"/>
    </location>
</feature>
<dbReference type="InterPro" id="IPR013595">
    <property type="entry name" value="Pept_S33_TAP-like_C"/>
</dbReference>
<evidence type="ECO:0000256" key="3">
    <source>
        <dbReference type="ARBA" id="ARBA00022801"/>
    </source>
</evidence>
<comment type="caution">
    <text evidence="5">The sequence shown here is derived from an EMBL/GenBank/DDBJ whole genome shotgun (WGS) entry which is preliminary data.</text>
</comment>
<protein>
    <submittedName>
        <fullName evidence="5">Alpha/beta hydrolase</fullName>
    </submittedName>
</protein>
<dbReference type="EMBL" id="BAAAHQ010000008">
    <property type="protein sequence ID" value="GAA0920860.1"/>
    <property type="molecule type" value="Genomic_DNA"/>
</dbReference>
<comment type="similarity">
    <text evidence="1">Belongs to the peptidase S33 family.</text>
</comment>
<keyword evidence="6" id="KW-1185">Reference proteome</keyword>
<keyword evidence="2" id="KW-0732">Signal</keyword>
<proteinExistence type="inferred from homology"/>
<dbReference type="PANTHER" id="PTHR43248">
    <property type="entry name" value="2-SUCCINYL-6-HYDROXY-2,4-CYCLOHEXADIENE-1-CARBOXYLATE SYNTHASE"/>
    <property type="match status" value="1"/>
</dbReference>
<evidence type="ECO:0000259" key="4">
    <source>
        <dbReference type="Pfam" id="PF08386"/>
    </source>
</evidence>